<protein>
    <submittedName>
        <fullName evidence="1">Uncharacterized protein</fullName>
    </submittedName>
</protein>
<evidence type="ECO:0000313" key="1">
    <source>
        <dbReference type="EMBL" id="ROM94371.1"/>
    </source>
</evidence>
<proteinExistence type="predicted"/>
<gene>
    <name evidence="1" type="ORF">BK658_17585</name>
</gene>
<accession>A0A423GNY9</accession>
<name>A0A423GNY9_9PSED</name>
<organism evidence="1 2">
    <name type="scientific">Pseudomonas brassicacearum</name>
    <dbReference type="NCBI Taxonomy" id="930166"/>
    <lineage>
        <taxon>Bacteria</taxon>
        <taxon>Pseudomonadati</taxon>
        <taxon>Pseudomonadota</taxon>
        <taxon>Gammaproteobacteria</taxon>
        <taxon>Pseudomonadales</taxon>
        <taxon>Pseudomonadaceae</taxon>
        <taxon>Pseudomonas</taxon>
    </lineage>
</organism>
<reference evidence="1 2" key="1">
    <citation type="submission" date="2016-10" db="EMBL/GenBank/DDBJ databases">
        <title>Comparative genome analysis of multiple Pseudomonas spp. focuses on biocontrol and plant growth promoting traits.</title>
        <authorList>
            <person name="Tao X.-Y."/>
            <person name="Taylor C.G."/>
        </authorList>
    </citation>
    <scope>NUCLEOTIDE SEQUENCE [LARGE SCALE GENOMIC DNA]</scope>
    <source>
        <strain evidence="1 2">37D10</strain>
    </source>
</reference>
<dbReference type="EMBL" id="MOBI01000020">
    <property type="protein sequence ID" value="ROM94371.1"/>
    <property type="molecule type" value="Genomic_DNA"/>
</dbReference>
<evidence type="ECO:0000313" key="2">
    <source>
        <dbReference type="Proteomes" id="UP000284684"/>
    </source>
</evidence>
<dbReference type="RefSeq" id="WP_123583506.1">
    <property type="nucleotide sequence ID" value="NZ_MOBI01000020.1"/>
</dbReference>
<dbReference type="AlphaFoldDB" id="A0A423GNY9"/>
<sequence length="67" mass="7670">MNRQEEFLAKALAVHHEYEKATVTVHKMMRESRAVGAELDAVVVRQIASLDAWMELPHEFGDFKADD</sequence>
<comment type="caution">
    <text evidence="1">The sequence shown here is derived from an EMBL/GenBank/DDBJ whole genome shotgun (WGS) entry which is preliminary data.</text>
</comment>
<dbReference type="Proteomes" id="UP000284684">
    <property type="component" value="Unassembled WGS sequence"/>
</dbReference>